<dbReference type="EMBL" id="BK015720">
    <property type="protein sequence ID" value="DAE21897.1"/>
    <property type="molecule type" value="Genomic_DNA"/>
</dbReference>
<evidence type="ECO:0000256" key="1">
    <source>
        <dbReference type="SAM" id="MobiDB-lite"/>
    </source>
</evidence>
<protein>
    <submittedName>
        <fullName evidence="2">Repressor</fullName>
    </submittedName>
</protein>
<name>A0A8S5QST8_9CAUD</name>
<organism evidence="2">
    <name type="scientific">Myoviridae sp. ctRTx89</name>
    <dbReference type="NCBI Taxonomy" id="2826652"/>
    <lineage>
        <taxon>Viruses</taxon>
        <taxon>Duplodnaviria</taxon>
        <taxon>Heunggongvirae</taxon>
        <taxon>Uroviricota</taxon>
        <taxon>Caudoviricetes</taxon>
    </lineage>
</organism>
<feature type="region of interest" description="Disordered" evidence="1">
    <location>
        <begin position="70"/>
        <end position="89"/>
    </location>
</feature>
<proteinExistence type="predicted"/>
<accession>A0A8S5QST8</accession>
<reference evidence="2" key="1">
    <citation type="journal article" date="2021" name="Proc. Natl. Acad. Sci. U.S.A.">
        <title>A Catalog of Tens of Thousands of Viruses from Human Metagenomes Reveals Hidden Associations with Chronic Diseases.</title>
        <authorList>
            <person name="Tisza M.J."/>
            <person name="Buck C.B."/>
        </authorList>
    </citation>
    <scope>NUCLEOTIDE SEQUENCE</scope>
    <source>
        <strain evidence="2">CtRTx89</strain>
    </source>
</reference>
<sequence length="234" mass="26100">MAIQQRRLAVVSLIEDVRARNLCTLIKQSTLADVSRRAKRNAAQLSQMSRGKRTFGERVARGIEEAMNLPPGWFDQPHDKTEGQAEEQPTVKGVPYLSAETANLFPVPTIVLQGGETTMNDVIVYFDGDIFRRNFPDQTIEDFSAAIVLDTAMSPALNPMDRVLIDTSKPRFTTSGIYCLDTPAGKILRRMTCTLDGKHMVSADSAPEEKQLLEEYKGVSIIGRVQMVWNARKI</sequence>
<evidence type="ECO:0000313" key="2">
    <source>
        <dbReference type="EMBL" id="DAE21897.1"/>
    </source>
</evidence>